<name>A0A6N8I091_9FIRM</name>
<dbReference type="AlphaFoldDB" id="A0A6N8I091"/>
<comment type="subunit">
    <text evidence="1">Forms a complex composed of PxpA, PxpB and PxpC.</text>
</comment>
<dbReference type="CDD" id="cd10787">
    <property type="entry name" value="LamB_YcsF_like"/>
    <property type="match status" value="1"/>
</dbReference>
<dbReference type="Proteomes" id="UP000469440">
    <property type="component" value="Unassembled WGS sequence"/>
</dbReference>
<dbReference type="RefSeq" id="WP_156990555.1">
    <property type="nucleotide sequence ID" value="NZ_VWXL01000053.1"/>
</dbReference>
<dbReference type="GO" id="GO:0005524">
    <property type="term" value="F:ATP binding"/>
    <property type="evidence" value="ECO:0007669"/>
    <property type="project" value="UniProtKB-UniRule"/>
</dbReference>
<proteinExistence type="inferred from homology"/>
<dbReference type="NCBIfam" id="NF003814">
    <property type="entry name" value="PRK05406.1-3"/>
    <property type="match status" value="1"/>
</dbReference>
<evidence type="ECO:0000313" key="2">
    <source>
        <dbReference type="EMBL" id="MVB11245.1"/>
    </source>
</evidence>
<evidence type="ECO:0000313" key="3">
    <source>
        <dbReference type="Proteomes" id="UP000469440"/>
    </source>
</evidence>
<gene>
    <name evidence="1" type="primary">pxpA</name>
    <name evidence="2" type="ORF">CAFE_19530</name>
</gene>
<organism evidence="2 3">
    <name type="scientific">Caproicibacter fermentans</name>
    <dbReference type="NCBI Taxonomy" id="2576756"/>
    <lineage>
        <taxon>Bacteria</taxon>
        <taxon>Bacillati</taxon>
        <taxon>Bacillota</taxon>
        <taxon>Clostridia</taxon>
        <taxon>Eubacteriales</taxon>
        <taxon>Acutalibacteraceae</taxon>
        <taxon>Caproicibacter</taxon>
    </lineage>
</organism>
<dbReference type="InterPro" id="IPR011330">
    <property type="entry name" value="Glyco_hydro/deAcase_b/a-brl"/>
</dbReference>
<dbReference type="PANTHER" id="PTHR30292:SF0">
    <property type="entry name" value="5-OXOPROLINASE SUBUNIT A"/>
    <property type="match status" value="1"/>
</dbReference>
<sequence>MNRIDLNCDLGESFGAYQLGMDEEVIPFVSSANIACGFHASDPVVMRKTVELAGKSGVCVGAHPGFPDLMGFGRRNMKVSPAEAKAYVQYQIGALSAFCRACGVKLVHVKAHGALYNMAGKDYDLAKAICEGIAEFDGSLILLALSGSEMIRAAKDTGIRAASEVFADRAYEEDGSLVARTKPNSMITDENEAIRRVVRMAKEGKVTAATGKDISIRADSVCVHGDNAHALEFVRKIRSALTAEGIEIAPLAQIVS</sequence>
<dbReference type="SUPFAM" id="SSF88713">
    <property type="entry name" value="Glycoside hydrolase/deacetylase"/>
    <property type="match status" value="1"/>
</dbReference>
<keyword evidence="1" id="KW-0378">Hydrolase</keyword>
<comment type="similarity">
    <text evidence="1">Belongs to the LamB/PxpA family.</text>
</comment>
<dbReference type="InterPro" id="IPR005501">
    <property type="entry name" value="LamB/YcsF/PxpA-like"/>
</dbReference>
<dbReference type="Pfam" id="PF03746">
    <property type="entry name" value="LamB_YcsF"/>
    <property type="match status" value="1"/>
</dbReference>
<dbReference type="EC" id="3.5.2.9" evidence="1"/>
<dbReference type="NCBIfam" id="NF003816">
    <property type="entry name" value="PRK05406.1-5"/>
    <property type="match status" value="1"/>
</dbReference>
<dbReference type="HAMAP" id="MF_00691">
    <property type="entry name" value="PxpA"/>
    <property type="match status" value="1"/>
</dbReference>
<dbReference type="PANTHER" id="PTHR30292">
    <property type="entry name" value="UNCHARACTERIZED PROTEIN YBGL-RELATED"/>
    <property type="match status" value="1"/>
</dbReference>
<dbReference type="Gene3D" id="3.20.20.370">
    <property type="entry name" value="Glycoside hydrolase/deacetylase"/>
    <property type="match status" value="1"/>
</dbReference>
<keyword evidence="3" id="KW-1185">Reference proteome</keyword>
<reference evidence="2 3" key="1">
    <citation type="submission" date="2019-09" db="EMBL/GenBank/DDBJ databases">
        <title>Genome sequence of Clostridium sp. EA1.</title>
        <authorList>
            <person name="Poehlein A."/>
            <person name="Bengelsdorf F.R."/>
            <person name="Daniel R."/>
        </authorList>
    </citation>
    <scope>NUCLEOTIDE SEQUENCE [LARGE SCALE GENOMIC DNA]</scope>
    <source>
        <strain evidence="2 3">EA1</strain>
    </source>
</reference>
<dbReference type="GO" id="GO:0017168">
    <property type="term" value="F:5-oxoprolinase (ATP-hydrolyzing) activity"/>
    <property type="evidence" value="ECO:0007669"/>
    <property type="project" value="UniProtKB-UniRule"/>
</dbReference>
<evidence type="ECO:0000256" key="1">
    <source>
        <dbReference type="HAMAP-Rule" id="MF_00691"/>
    </source>
</evidence>
<accession>A0A6N8I091</accession>
<dbReference type="OrthoDB" id="9773478at2"/>
<comment type="function">
    <text evidence="1">Catalyzes the cleavage of 5-oxoproline to form L-glutamate coupled to the hydrolysis of ATP to ADP and inorganic phosphate.</text>
</comment>
<dbReference type="GO" id="GO:0005975">
    <property type="term" value="P:carbohydrate metabolic process"/>
    <property type="evidence" value="ECO:0007669"/>
    <property type="project" value="InterPro"/>
</dbReference>
<dbReference type="EMBL" id="VWXL01000053">
    <property type="protein sequence ID" value="MVB11245.1"/>
    <property type="molecule type" value="Genomic_DNA"/>
</dbReference>
<comment type="catalytic activity">
    <reaction evidence="1">
        <text>5-oxo-L-proline + ATP + 2 H2O = L-glutamate + ADP + phosphate + H(+)</text>
        <dbReference type="Rhea" id="RHEA:10348"/>
        <dbReference type="ChEBI" id="CHEBI:15377"/>
        <dbReference type="ChEBI" id="CHEBI:15378"/>
        <dbReference type="ChEBI" id="CHEBI:29985"/>
        <dbReference type="ChEBI" id="CHEBI:30616"/>
        <dbReference type="ChEBI" id="CHEBI:43474"/>
        <dbReference type="ChEBI" id="CHEBI:58402"/>
        <dbReference type="ChEBI" id="CHEBI:456216"/>
        <dbReference type="EC" id="3.5.2.9"/>
    </reaction>
</comment>
<keyword evidence="1" id="KW-0547">Nucleotide-binding</keyword>
<keyword evidence="1" id="KW-0067">ATP-binding</keyword>
<comment type="caution">
    <text evidence="2">The sequence shown here is derived from an EMBL/GenBank/DDBJ whole genome shotgun (WGS) entry which is preliminary data.</text>
</comment>
<protein>
    <recommendedName>
        <fullName evidence="1">5-oxoprolinase subunit A</fullName>
        <shortName evidence="1">5-OPase subunit A</shortName>
        <ecNumber evidence="1">3.5.2.9</ecNumber>
    </recommendedName>
    <alternativeName>
        <fullName evidence="1">5-oxoprolinase (ATP-hydrolyzing) subunit A</fullName>
    </alternativeName>
</protein>